<dbReference type="EMBL" id="GBXM01017271">
    <property type="protein sequence ID" value="JAH91306.1"/>
    <property type="molecule type" value="Transcribed_RNA"/>
</dbReference>
<accession>A0A0E9WLZ8</accession>
<protein>
    <submittedName>
        <fullName evidence="1">Uncharacterized protein</fullName>
    </submittedName>
</protein>
<proteinExistence type="predicted"/>
<sequence length="76" mass="9106">MWCSLIQWFSGMFSSFEYLPRFSFHAFNVLMFVTVSHLTSDLIFSQPPHYILLPQFCFLKAEWPQSGKFYEESPHF</sequence>
<evidence type="ECO:0000313" key="1">
    <source>
        <dbReference type="EMBL" id="JAH91306.1"/>
    </source>
</evidence>
<dbReference type="AlphaFoldDB" id="A0A0E9WLZ8"/>
<name>A0A0E9WLZ8_ANGAN</name>
<reference evidence="1" key="1">
    <citation type="submission" date="2014-11" db="EMBL/GenBank/DDBJ databases">
        <authorList>
            <person name="Amaro Gonzalez C."/>
        </authorList>
    </citation>
    <scope>NUCLEOTIDE SEQUENCE</scope>
</reference>
<organism evidence="1">
    <name type="scientific">Anguilla anguilla</name>
    <name type="common">European freshwater eel</name>
    <name type="synonym">Muraena anguilla</name>
    <dbReference type="NCBI Taxonomy" id="7936"/>
    <lineage>
        <taxon>Eukaryota</taxon>
        <taxon>Metazoa</taxon>
        <taxon>Chordata</taxon>
        <taxon>Craniata</taxon>
        <taxon>Vertebrata</taxon>
        <taxon>Euteleostomi</taxon>
        <taxon>Actinopterygii</taxon>
        <taxon>Neopterygii</taxon>
        <taxon>Teleostei</taxon>
        <taxon>Anguilliformes</taxon>
        <taxon>Anguillidae</taxon>
        <taxon>Anguilla</taxon>
    </lineage>
</organism>
<reference evidence="1" key="2">
    <citation type="journal article" date="2015" name="Fish Shellfish Immunol.">
        <title>Early steps in the European eel (Anguilla anguilla)-Vibrio vulnificus interaction in the gills: Role of the RtxA13 toxin.</title>
        <authorList>
            <person name="Callol A."/>
            <person name="Pajuelo D."/>
            <person name="Ebbesson L."/>
            <person name="Teles M."/>
            <person name="MacKenzie S."/>
            <person name="Amaro C."/>
        </authorList>
    </citation>
    <scope>NUCLEOTIDE SEQUENCE</scope>
</reference>